<organism evidence="2 3">
    <name type="scientific">Clostridium tyrobutyricum DIVETGP</name>
    <dbReference type="NCBI Taxonomy" id="1408889"/>
    <lineage>
        <taxon>Bacteria</taxon>
        <taxon>Bacillati</taxon>
        <taxon>Bacillota</taxon>
        <taxon>Clostridia</taxon>
        <taxon>Eubacteriales</taxon>
        <taxon>Clostridiaceae</taxon>
        <taxon>Clostridium</taxon>
    </lineage>
</organism>
<dbReference type="Pfam" id="PF13346">
    <property type="entry name" value="ABC2_membrane_5"/>
    <property type="match status" value="1"/>
</dbReference>
<feature type="transmembrane region" description="Helical" evidence="1">
    <location>
        <begin position="148"/>
        <end position="166"/>
    </location>
</feature>
<gene>
    <name evidence="2" type="ORF">CTDIVETGP_2924</name>
</gene>
<dbReference type="GeneID" id="29419489"/>
<keyword evidence="3" id="KW-1185">Reference proteome</keyword>
<feature type="transmembrane region" description="Helical" evidence="1">
    <location>
        <begin position="117"/>
        <end position="136"/>
    </location>
</feature>
<dbReference type="AlphaFoldDB" id="W6NBC6"/>
<reference evidence="2 3" key="1">
    <citation type="journal article" date="2015" name="Genome Announc.">
        <title>Draft Genome Sequence of Clostridium tyrobutyricum Strain DIVETGP, Isolated from Cow's Milk for Grana Padano Production.</title>
        <authorList>
            <person name="Soggiu A."/>
            <person name="Piras C."/>
            <person name="Gaiarsa S."/>
            <person name="Sassera D."/>
            <person name="Roncada P."/>
            <person name="Bendixen E."/>
            <person name="Brasca M."/>
            <person name="Bonizzi L."/>
        </authorList>
    </citation>
    <scope>NUCLEOTIDE SEQUENCE [LARGE SCALE GENOMIC DNA]</scope>
    <source>
        <strain evidence="2 3">DIVETGP</strain>
    </source>
</reference>
<name>W6NBC6_CLOTY</name>
<keyword evidence="1" id="KW-0472">Membrane</keyword>
<accession>W6NBC6</accession>
<dbReference type="RefSeq" id="WP_017894970.1">
    <property type="nucleotide sequence ID" value="NZ_CBXI010000044.1"/>
</dbReference>
<feature type="transmembrane region" description="Helical" evidence="1">
    <location>
        <begin position="76"/>
        <end position="105"/>
    </location>
</feature>
<feature type="transmembrane region" description="Helical" evidence="1">
    <location>
        <begin position="15"/>
        <end position="31"/>
    </location>
</feature>
<keyword evidence="1" id="KW-1133">Transmembrane helix</keyword>
<keyword evidence="1" id="KW-0812">Transmembrane</keyword>
<dbReference type="EMBL" id="CBXI010000044">
    <property type="protein sequence ID" value="CDL92854.1"/>
    <property type="molecule type" value="Genomic_DNA"/>
</dbReference>
<dbReference type="PANTHER" id="PTHR41309:SF2">
    <property type="entry name" value="MEMBRANE PROTEIN"/>
    <property type="match status" value="1"/>
</dbReference>
<comment type="caution">
    <text evidence="2">The sequence shown here is derived from an EMBL/GenBank/DDBJ whole genome shotgun (WGS) entry which is preliminary data.</text>
</comment>
<evidence type="ECO:0008006" key="4">
    <source>
        <dbReference type="Google" id="ProtNLM"/>
    </source>
</evidence>
<dbReference type="InterPro" id="IPR025699">
    <property type="entry name" value="ABC2_memb-like"/>
</dbReference>
<dbReference type="PANTHER" id="PTHR41309">
    <property type="entry name" value="MEMBRANE PROTEIN-RELATED"/>
    <property type="match status" value="1"/>
</dbReference>
<evidence type="ECO:0000313" key="2">
    <source>
        <dbReference type="EMBL" id="CDL92854.1"/>
    </source>
</evidence>
<sequence>MVNLILKDILIQKKSFILVIILSFLLLITSKRHLEGIYPFIAVFTVYAFVATSFYKDEKIEIMLNSLPVNKVTIVISRYLSTFIFVITNIIILSLIAILVKYIGILYLPNVINIESILVSLIITIFLVCILLPIYFKYGYFTTRYITIVLLVSIFFIFISLPKISGEKVQYMYIYLNSIPETIMKSIILLLCCIVFLVSTTLSCNIYKNKDL</sequence>
<protein>
    <recommendedName>
        <fullName evidence="4">ABC transporter permease protein</fullName>
    </recommendedName>
</protein>
<feature type="transmembrane region" description="Helical" evidence="1">
    <location>
        <begin position="37"/>
        <end position="55"/>
    </location>
</feature>
<dbReference type="Proteomes" id="UP000019482">
    <property type="component" value="Unassembled WGS sequence"/>
</dbReference>
<proteinExistence type="predicted"/>
<dbReference type="OrthoDB" id="2917865at2"/>
<evidence type="ECO:0000256" key="1">
    <source>
        <dbReference type="SAM" id="Phobius"/>
    </source>
</evidence>
<evidence type="ECO:0000313" key="3">
    <source>
        <dbReference type="Proteomes" id="UP000019482"/>
    </source>
</evidence>
<feature type="transmembrane region" description="Helical" evidence="1">
    <location>
        <begin position="186"/>
        <end position="207"/>
    </location>
</feature>